<dbReference type="PANTHER" id="PTHR43675:SF8">
    <property type="entry name" value="ARSENITE METHYLTRANSFERASE"/>
    <property type="match status" value="1"/>
</dbReference>
<feature type="compositionally biased region" description="Basic and acidic residues" evidence="9">
    <location>
        <begin position="510"/>
        <end position="520"/>
    </location>
</feature>
<evidence type="ECO:0000256" key="7">
    <source>
        <dbReference type="ARBA" id="ARBA00047943"/>
    </source>
</evidence>
<evidence type="ECO:0000259" key="10">
    <source>
        <dbReference type="SMART" id="SM00757"/>
    </source>
</evidence>
<dbReference type="InterPro" id="IPR025714">
    <property type="entry name" value="Methyltranfer_dom"/>
</dbReference>
<evidence type="ECO:0000256" key="3">
    <source>
        <dbReference type="ARBA" id="ARBA00034487"/>
    </source>
</evidence>
<dbReference type="Gene3D" id="3.40.5.100">
    <property type="match status" value="1"/>
</dbReference>
<keyword evidence="1" id="KW-0808">Transferase</keyword>
<feature type="region of interest" description="Disordered" evidence="9">
    <location>
        <begin position="258"/>
        <end position="380"/>
    </location>
</feature>
<dbReference type="SMART" id="SM00757">
    <property type="entry name" value="CRA"/>
    <property type="match status" value="1"/>
</dbReference>
<dbReference type="AlphaFoldDB" id="A0A9W8GTV1"/>
<reference evidence="11" key="1">
    <citation type="submission" date="2022-07" db="EMBL/GenBank/DDBJ databases">
        <title>Phylogenomic reconstructions and comparative analyses of Kickxellomycotina fungi.</title>
        <authorList>
            <person name="Reynolds N.K."/>
            <person name="Stajich J.E."/>
            <person name="Barry K."/>
            <person name="Grigoriev I.V."/>
            <person name="Crous P."/>
            <person name="Smith M.E."/>
        </authorList>
    </citation>
    <scope>NUCLEOTIDE SEQUENCE</scope>
    <source>
        <strain evidence="11">BCRC 34297</strain>
    </source>
</reference>
<feature type="compositionally biased region" description="Low complexity" evidence="9">
    <location>
        <begin position="299"/>
        <end position="313"/>
    </location>
</feature>
<evidence type="ECO:0000256" key="8">
    <source>
        <dbReference type="ARBA" id="ARBA00048428"/>
    </source>
</evidence>
<dbReference type="InterPro" id="IPR013144">
    <property type="entry name" value="CRA_dom"/>
</dbReference>
<evidence type="ECO:0000256" key="2">
    <source>
        <dbReference type="ARBA" id="ARBA00022691"/>
    </source>
</evidence>
<dbReference type="EC" id="2.1.1.137" evidence="4"/>
<feature type="region of interest" description="Disordered" evidence="9">
    <location>
        <begin position="508"/>
        <end position="536"/>
    </location>
</feature>
<feature type="compositionally biased region" description="Acidic residues" evidence="9">
    <location>
        <begin position="259"/>
        <end position="268"/>
    </location>
</feature>
<dbReference type="Proteomes" id="UP001140011">
    <property type="component" value="Unassembled WGS sequence"/>
</dbReference>
<comment type="catalytic activity">
    <reaction evidence="6">
        <text>arsenic triglutathione + [thioredoxin]-dithiol + S-adenosyl-L-methionine + 2 H2O = methylarsonous acid + [thioredoxin]-disulfide + 3 glutathione + S-adenosyl-L-homocysteine + H(+)</text>
        <dbReference type="Rhea" id="RHEA:69460"/>
        <dbReference type="Rhea" id="RHEA-COMP:10698"/>
        <dbReference type="Rhea" id="RHEA-COMP:10700"/>
        <dbReference type="ChEBI" id="CHEBI:15377"/>
        <dbReference type="ChEBI" id="CHEBI:15378"/>
        <dbReference type="ChEBI" id="CHEBI:17826"/>
        <dbReference type="ChEBI" id="CHEBI:29950"/>
        <dbReference type="ChEBI" id="CHEBI:50058"/>
        <dbReference type="ChEBI" id="CHEBI:57856"/>
        <dbReference type="ChEBI" id="CHEBI:57925"/>
        <dbReference type="ChEBI" id="CHEBI:59789"/>
        <dbReference type="ChEBI" id="CHEBI:183640"/>
        <dbReference type="EC" id="2.1.1.137"/>
    </reaction>
</comment>
<comment type="catalytic activity">
    <reaction evidence="8">
        <text>arsenic triglutathione + 3 [thioredoxin]-dithiol + 3 S-adenosyl-L-methionine = trimethylarsine + 3 [thioredoxin]-disulfide + 3 glutathione + 3 S-adenosyl-L-homocysteine + 3 H(+)</text>
        <dbReference type="Rhea" id="RHEA:69432"/>
        <dbReference type="Rhea" id="RHEA-COMP:10698"/>
        <dbReference type="Rhea" id="RHEA-COMP:10700"/>
        <dbReference type="ChEBI" id="CHEBI:15378"/>
        <dbReference type="ChEBI" id="CHEBI:27130"/>
        <dbReference type="ChEBI" id="CHEBI:29950"/>
        <dbReference type="ChEBI" id="CHEBI:50058"/>
        <dbReference type="ChEBI" id="CHEBI:57856"/>
        <dbReference type="ChEBI" id="CHEBI:57925"/>
        <dbReference type="ChEBI" id="CHEBI:59789"/>
        <dbReference type="ChEBI" id="CHEBI:183640"/>
        <dbReference type="EC" id="2.1.1.137"/>
    </reaction>
</comment>
<dbReference type="GO" id="GO:0030791">
    <property type="term" value="F:arsenite methyltransferase activity"/>
    <property type="evidence" value="ECO:0007669"/>
    <property type="project" value="UniProtKB-EC"/>
</dbReference>
<accession>A0A9W8GTV1</accession>
<dbReference type="PANTHER" id="PTHR43675">
    <property type="entry name" value="ARSENITE METHYLTRANSFERASE"/>
    <property type="match status" value="1"/>
</dbReference>
<keyword evidence="2" id="KW-0949">S-adenosyl-L-methionine</keyword>
<dbReference type="InterPro" id="IPR024964">
    <property type="entry name" value="CTLH/CRA"/>
</dbReference>
<comment type="catalytic activity">
    <reaction evidence="7">
        <text>arsenic triglutathione + 2 [thioredoxin]-dithiol + 2 S-adenosyl-L-methionine + H2O = dimethylarsinous acid + 2 [thioredoxin]-disulfide + 3 glutathione + 2 S-adenosyl-L-homocysteine + 2 H(+)</text>
        <dbReference type="Rhea" id="RHEA:69464"/>
        <dbReference type="Rhea" id="RHEA-COMP:10698"/>
        <dbReference type="Rhea" id="RHEA-COMP:10700"/>
        <dbReference type="ChEBI" id="CHEBI:15377"/>
        <dbReference type="ChEBI" id="CHEBI:15378"/>
        <dbReference type="ChEBI" id="CHEBI:23808"/>
        <dbReference type="ChEBI" id="CHEBI:29950"/>
        <dbReference type="ChEBI" id="CHEBI:50058"/>
        <dbReference type="ChEBI" id="CHEBI:57856"/>
        <dbReference type="ChEBI" id="CHEBI:57925"/>
        <dbReference type="ChEBI" id="CHEBI:59789"/>
        <dbReference type="ChEBI" id="CHEBI:183640"/>
        <dbReference type="EC" id="2.1.1.137"/>
    </reaction>
</comment>
<gene>
    <name evidence="11" type="ORF">GGI19_005593</name>
</gene>
<feature type="compositionally biased region" description="Polar residues" evidence="9">
    <location>
        <begin position="345"/>
        <end position="356"/>
    </location>
</feature>
<dbReference type="OrthoDB" id="8300214at2759"/>
<dbReference type="SUPFAM" id="SSF53335">
    <property type="entry name" value="S-adenosyl-L-methionine-dependent methyltransferases"/>
    <property type="match status" value="1"/>
</dbReference>
<organism evidence="11 12">
    <name type="scientific">Coemansia pectinata</name>
    <dbReference type="NCBI Taxonomy" id="1052879"/>
    <lineage>
        <taxon>Eukaryota</taxon>
        <taxon>Fungi</taxon>
        <taxon>Fungi incertae sedis</taxon>
        <taxon>Zoopagomycota</taxon>
        <taxon>Kickxellomycotina</taxon>
        <taxon>Kickxellomycetes</taxon>
        <taxon>Kickxellales</taxon>
        <taxon>Kickxellaceae</taxon>
        <taxon>Coemansia</taxon>
    </lineage>
</organism>
<dbReference type="EMBL" id="JANBUH010000757">
    <property type="protein sequence ID" value="KAJ2749565.1"/>
    <property type="molecule type" value="Genomic_DNA"/>
</dbReference>
<feature type="region of interest" description="Disordered" evidence="9">
    <location>
        <begin position="411"/>
        <end position="475"/>
    </location>
</feature>
<evidence type="ECO:0000313" key="11">
    <source>
        <dbReference type="EMBL" id="KAJ2749565.1"/>
    </source>
</evidence>
<dbReference type="Pfam" id="PF10607">
    <property type="entry name" value="CTLH"/>
    <property type="match status" value="1"/>
</dbReference>
<comment type="caution">
    <text evidence="11">The sequence shown here is derived from an EMBL/GenBank/DDBJ whole genome shotgun (WGS) entry which is preliminary data.</text>
</comment>
<feature type="domain" description="CRA" evidence="10">
    <location>
        <begin position="719"/>
        <end position="806"/>
    </location>
</feature>
<evidence type="ECO:0000256" key="1">
    <source>
        <dbReference type="ARBA" id="ARBA00022679"/>
    </source>
</evidence>
<feature type="compositionally biased region" description="Low complexity" evidence="9">
    <location>
        <begin position="458"/>
        <end position="475"/>
    </location>
</feature>
<proteinExistence type="inferred from homology"/>
<evidence type="ECO:0000256" key="5">
    <source>
        <dbReference type="ARBA" id="ARBA00034545"/>
    </source>
</evidence>
<protein>
    <recommendedName>
        <fullName evidence="5">Arsenite methyltransferase</fullName>
        <ecNumber evidence="4">2.1.1.137</ecNumber>
    </recommendedName>
</protein>
<dbReference type="Pfam" id="PF13847">
    <property type="entry name" value="Methyltransf_31"/>
    <property type="match status" value="1"/>
</dbReference>
<dbReference type="CDD" id="cd02440">
    <property type="entry name" value="AdoMet_MTases"/>
    <property type="match status" value="1"/>
</dbReference>
<dbReference type="InterPro" id="IPR026669">
    <property type="entry name" value="Arsenite_MeTrfase-like"/>
</dbReference>
<evidence type="ECO:0000256" key="9">
    <source>
        <dbReference type="SAM" id="MobiDB-lite"/>
    </source>
</evidence>
<dbReference type="InterPro" id="IPR029063">
    <property type="entry name" value="SAM-dependent_MTases_sf"/>
</dbReference>
<dbReference type="Gene3D" id="3.40.50.150">
    <property type="entry name" value="Vaccinia Virus protein VP39"/>
    <property type="match status" value="1"/>
</dbReference>
<comment type="similarity">
    <text evidence="3">Belongs to the methyltransferase superfamily. Arsenite methyltransferase family.</text>
</comment>
<evidence type="ECO:0000313" key="12">
    <source>
        <dbReference type="Proteomes" id="UP001140011"/>
    </source>
</evidence>
<sequence>MAGEVIGVDMTDEQLRVARDSVAEYARALGYQPHLRFVKGYIEFLGQVPGLYPGSIDLCISNNAVNLSPNKELVLRSVFEVLKEGGEFQFSDIYADRRLPSHVRSHPALMGESLGGALYTEDFRRLCQRVGFADVRMASPPAVVRIDAQDLRDLVGATRFHSITFRLFKFARPQSALEPTREDYGQVAVYRGTIAGQHARMRFDTHWSFEAQRPVLVDGNTALMLGESWLRRHFDVRGDRSHHFGAFAQVPGAAHYESWETDDPEGEEPNSRRRGHVPLPTPYFISGLRRAHSPPPAPEVSAPASISVSRRSSPGPPPPPEPTSQSILSSTHRSTLRDHPATFPRLSSFSISQSNVRADMPSAASRQPPPPPLHTPDSFSFGSSSASRFVIPASRIGSSYKGAVPQASLSLPRFVPPPPPPQQQHVALNQSPHNSPSIHHHPTPPLPFATVAVPPQGPASAPAAGRSPLSSSAPAYLSSPFSHSASLDTHSTEADEDQLSAAVRKGKGCMRMDDDSDKTPHPPACELSTHSNSATNSGYSSCVSIPEALPLPPRKDSAVTHATNGKEASTDARANELIAHHIEYLRIRQSICASIEAREPEVALDLLSTYFRSVLIPPPSDRLALSPLPLRQEFNATLLRFRLDIQYYVELIAKHKELDALQFGQRTLWRYTDIFDTWLNHSISLSSSTAGESLRLHYSSSQPVSESPSYQQSLAGDGEVVTRVELKQKRAEIMRHITNVAALVAYPDPRQSPLAYLLTQERREELAAAVNAAILQTMQFPREPALVALVRQLATTSAYLVGYRSSSSSRSAAVKKDTLQQQQQQQQPWVLDAFVNSDADTFV</sequence>
<evidence type="ECO:0000256" key="4">
    <source>
        <dbReference type="ARBA" id="ARBA00034521"/>
    </source>
</evidence>
<keyword evidence="12" id="KW-1185">Reference proteome</keyword>
<name>A0A9W8GTV1_9FUNG</name>
<evidence type="ECO:0000256" key="6">
    <source>
        <dbReference type="ARBA" id="ARBA00047941"/>
    </source>
</evidence>